<dbReference type="InterPro" id="IPR035919">
    <property type="entry name" value="EAL_sf"/>
</dbReference>
<dbReference type="PANTHER" id="PTHR44757:SF2">
    <property type="entry name" value="BIOFILM ARCHITECTURE MAINTENANCE PROTEIN MBAA"/>
    <property type="match status" value="1"/>
</dbReference>
<dbReference type="PANTHER" id="PTHR44757">
    <property type="entry name" value="DIGUANYLATE CYCLASE DGCP"/>
    <property type="match status" value="1"/>
</dbReference>
<dbReference type="PATRIC" id="fig|754476.3.peg.2739"/>
<dbReference type="CDD" id="cd00130">
    <property type="entry name" value="PAS"/>
    <property type="match status" value="1"/>
</dbReference>
<dbReference type="PROSITE" id="PS50112">
    <property type="entry name" value="PAS"/>
    <property type="match status" value="1"/>
</dbReference>
<dbReference type="Pfam" id="PF00989">
    <property type="entry name" value="PAS"/>
    <property type="match status" value="1"/>
</dbReference>
<dbReference type="SMART" id="SM00052">
    <property type="entry name" value="EAL"/>
    <property type="match status" value="1"/>
</dbReference>
<dbReference type="InterPro" id="IPR003660">
    <property type="entry name" value="HAMP_dom"/>
</dbReference>
<dbReference type="InterPro" id="IPR029787">
    <property type="entry name" value="Nucleotide_cyclase"/>
</dbReference>
<organism evidence="1 2">
    <name type="scientific">Methylophaga nitratireducenticrescens</name>
    <dbReference type="NCBI Taxonomy" id="754476"/>
    <lineage>
        <taxon>Bacteria</taxon>
        <taxon>Pseudomonadati</taxon>
        <taxon>Pseudomonadota</taxon>
        <taxon>Gammaproteobacteria</taxon>
        <taxon>Thiotrichales</taxon>
        <taxon>Piscirickettsiaceae</taxon>
        <taxon>Methylophaga</taxon>
    </lineage>
</organism>
<name>I1XMF5_METNJ</name>
<dbReference type="InterPro" id="IPR001610">
    <property type="entry name" value="PAC"/>
</dbReference>
<dbReference type="Proteomes" id="UP000009144">
    <property type="component" value="Chromosome"/>
</dbReference>
<dbReference type="eggNOG" id="COG3829">
    <property type="taxonomic scope" value="Bacteria"/>
</dbReference>
<dbReference type="EMBL" id="CP003390">
    <property type="protein sequence ID" value="AFI85574.1"/>
    <property type="molecule type" value="Genomic_DNA"/>
</dbReference>
<dbReference type="Gene3D" id="3.30.450.20">
    <property type="entry name" value="PAS domain"/>
    <property type="match status" value="1"/>
</dbReference>
<dbReference type="InterPro" id="IPR035965">
    <property type="entry name" value="PAS-like_dom_sf"/>
</dbReference>
<dbReference type="SMART" id="SM00267">
    <property type="entry name" value="GGDEF"/>
    <property type="match status" value="1"/>
</dbReference>
<dbReference type="PROSITE" id="PS50883">
    <property type="entry name" value="EAL"/>
    <property type="match status" value="1"/>
</dbReference>
<dbReference type="AlphaFoldDB" id="I1XMF5"/>
<dbReference type="InterPro" id="IPR001633">
    <property type="entry name" value="EAL_dom"/>
</dbReference>
<dbReference type="InterPro" id="IPR052155">
    <property type="entry name" value="Biofilm_reg_signaling"/>
</dbReference>
<dbReference type="Pfam" id="PF00990">
    <property type="entry name" value="GGDEF"/>
    <property type="match status" value="1"/>
</dbReference>
<dbReference type="InterPro" id="IPR043128">
    <property type="entry name" value="Rev_trsase/Diguanyl_cyclase"/>
</dbReference>
<dbReference type="InterPro" id="IPR013767">
    <property type="entry name" value="PAS_fold"/>
</dbReference>
<dbReference type="KEGG" id="mej:Q7A_2792"/>
<evidence type="ECO:0000313" key="1">
    <source>
        <dbReference type="EMBL" id="AFI85574.1"/>
    </source>
</evidence>
<dbReference type="GO" id="GO:0006355">
    <property type="term" value="P:regulation of DNA-templated transcription"/>
    <property type="evidence" value="ECO:0007669"/>
    <property type="project" value="InterPro"/>
</dbReference>
<dbReference type="GO" id="GO:0007165">
    <property type="term" value="P:signal transduction"/>
    <property type="evidence" value="ECO:0007669"/>
    <property type="project" value="InterPro"/>
</dbReference>
<dbReference type="Gene3D" id="3.30.70.270">
    <property type="match status" value="1"/>
</dbReference>
<dbReference type="SUPFAM" id="SSF55785">
    <property type="entry name" value="PYP-like sensor domain (PAS domain)"/>
    <property type="match status" value="1"/>
</dbReference>
<dbReference type="SMART" id="SM00086">
    <property type="entry name" value="PAC"/>
    <property type="match status" value="1"/>
</dbReference>
<dbReference type="CDD" id="cd01948">
    <property type="entry name" value="EAL"/>
    <property type="match status" value="1"/>
</dbReference>
<keyword evidence="2" id="KW-1185">Reference proteome</keyword>
<dbReference type="SMART" id="SM00091">
    <property type="entry name" value="PAS"/>
    <property type="match status" value="1"/>
</dbReference>
<dbReference type="SUPFAM" id="SSF55073">
    <property type="entry name" value="Nucleotide cyclase"/>
    <property type="match status" value="1"/>
</dbReference>
<protein>
    <submittedName>
        <fullName evidence="1">Diguanylate cyclase/phosphodiesterase</fullName>
    </submittedName>
</protein>
<dbReference type="HOGENOM" id="CLU_000445_70_49_6"/>
<proteinExistence type="predicted"/>
<dbReference type="eggNOG" id="COG5001">
    <property type="taxonomic scope" value="Bacteria"/>
</dbReference>
<dbReference type="GO" id="GO:0016020">
    <property type="term" value="C:membrane"/>
    <property type="evidence" value="ECO:0007669"/>
    <property type="project" value="InterPro"/>
</dbReference>
<accession>I1XMF5</accession>
<dbReference type="InterPro" id="IPR000014">
    <property type="entry name" value="PAS"/>
</dbReference>
<sequence length="830" mass="94913">MGFAKWLWLYSCIVIILITAISIISWNGLSSLYNSIYDQSDIQNNKAIKITKISQLLNENYSLAISLNQPSQQRVLPYDLVENKNIISKIKRNINEITRSTESLLKISQNEVEINLINEFQKRRKEWLKILLLSQRQDKAHITDNEFGILQDNIRKNATATVESLYRIRELNDNKAAELLLQVDKNYKNTLITLSTAILICIIAASLFSISTINYIRTVVKRVIRFAETMSYGDWSNPINNINEPGEIGILLTHLEQMRGRLHSLFTQNKQVENKATKLLLAVNQSNSTVLMTDLSTKIIYVNEAFTQTTGYKAEEVIGRTPKILQSNKTPEEVYKDLWKNLRQGITWTGELINRCKDGTLITEVVKISPIKNISGETEGYMAVKDNITELKKAHQHIEKMAYSDALTDLPNRHRFIRELKTLLNKGNNSFSILFIDLNNFKQINDSKGHNVGDSILKTISQRLSDCCKNQFLLARVGGDEFVIISLFIEEFMIKRLVNNLHRTLSMPIYIDDYQYILGASIGISNFPEHGKTSQDILRRADIAMYQSKIKNLPYCIYNKEMESQIQRELLILQRFELALSTSEGLNIHLQPQFSLKDKALIGAEVLLRWHDNILGNVSPGEFIKIAENSGLIFKLDKWVIEHTLDYLSECRSVAIFSGRIAINISSQTLENPIFSSWMKNRIKNTKVDSKYIELEITETGLMNDPDKALQNIIKLKSFGISVSIDDFGTGYSSLAYLRRFNADKLKIDKSFIDHIHTSKTDQSIVLATIDLAHSLGMKALAEGIENEDQEQILVELGCDFAQGYYYAKPMPKKEFTDHYLINNEIIHTQ</sequence>
<reference evidence="1 2" key="1">
    <citation type="journal article" date="2012" name="J. Bacteriol.">
        <title>Complete genome sequences of Methylophaga sp. strain JAM1 and Methylophaga sp. strain JAM7.</title>
        <authorList>
            <person name="Villeneuve C."/>
            <person name="Martineau C."/>
            <person name="Mauffrey F."/>
            <person name="Villemur R."/>
        </authorList>
    </citation>
    <scope>NUCLEOTIDE SEQUENCE [LARGE SCALE GENOMIC DNA]</scope>
    <source>
        <strain evidence="1 2">JAM1</strain>
    </source>
</reference>
<reference evidence="1 2" key="2">
    <citation type="journal article" date="2013" name="Int. J. Syst. Evol. Microbiol.">
        <title>Methylophaga nitratireducenticrescens sp. nov. and Methylophaga frappieri sp. nov., isolated from the biofilm of the methanol-fed denitrification system treating the seawater at the Montreal Biodome.</title>
        <authorList>
            <person name="Villeneuve C."/>
            <person name="Martineau C."/>
            <person name="Mauffrey F."/>
            <person name="Villemur R."/>
        </authorList>
    </citation>
    <scope>NUCLEOTIDE SEQUENCE [LARGE SCALE GENOMIC DNA]</scope>
    <source>
        <strain evidence="1 2">JAM1</strain>
    </source>
</reference>
<gene>
    <name evidence="1" type="ordered locus">Q7A_2792</name>
</gene>
<dbReference type="Gene3D" id="3.20.20.450">
    <property type="entry name" value="EAL domain"/>
    <property type="match status" value="1"/>
</dbReference>
<dbReference type="Gene3D" id="6.10.340.10">
    <property type="match status" value="1"/>
</dbReference>
<dbReference type="Pfam" id="PF00563">
    <property type="entry name" value="EAL"/>
    <property type="match status" value="1"/>
</dbReference>
<dbReference type="SUPFAM" id="SSF141868">
    <property type="entry name" value="EAL domain-like"/>
    <property type="match status" value="1"/>
</dbReference>
<dbReference type="InterPro" id="IPR000700">
    <property type="entry name" value="PAS-assoc_C"/>
</dbReference>
<dbReference type="InterPro" id="IPR000160">
    <property type="entry name" value="GGDEF_dom"/>
</dbReference>
<dbReference type="CDD" id="cd01949">
    <property type="entry name" value="GGDEF"/>
    <property type="match status" value="1"/>
</dbReference>
<dbReference type="PROSITE" id="PS50887">
    <property type="entry name" value="GGDEF"/>
    <property type="match status" value="1"/>
</dbReference>
<dbReference type="PROSITE" id="PS50113">
    <property type="entry name" value="PAC"/>
    <property type="match status" value="1"/>
</dbReference>
<dbReference type="NCBIfam" id="TIGR00254">
    <property type="entry name" value="GGDEF"/>
    <property type="match status" value="1"/>
</dbReference>
<dbReference type="STRING" id="754476.Q7A_2792"/>
<evidence type="ECO:0000313" key="2">
    <source>
        <dbReference type="Proteomes" id="UP000009144"/>
    </source>
</evidence>
<dbReference type="NCBIfam" id="TIGR00229">
    <property type="entry name" value="sensory_box"/>
    <property type="match status" value="1"/>
</dbReference>
<dbReference type="PROSITE" id="PS50885">
    <property type="entry name" value="HAMP"/>
    <property type="match status" value="1"/>
</dbReference>